<sequence>MDIESAYIEDGIKFQRARMNRQGKVYWKLLKDLVTHTSIRRVSNRKKSQTIRDSKREIKRTCDGISASRERGLQKFQSRPTPLPLYQFDAPPRYLISESQKQGYRSVSFAIEYDLILTRTYVGGAPTDAELLEVYANYRSAVVEHAQQQVSRQSQAFQCSNNRLIHIEFAFRWLWDCFVPTTTKSSVTCLAITSSAAVITTVIYALEAGSIIELNKKEILYRLGSGVARLPCIPFSPSANVRRLTQPALAVVALLNSILFFAFPHQNLYTTSALIMPKLYGNTIYMVLNSRIRIIGGRDTYTSSADMSIPTTILRNTSSPPPEDAGGTEAAAPSQQDRSISNRAHCHGR</sequence>
<name>A0AA39MPI6_9AGAR</name>
<reference evidence="2" key="1">
    <citation type="submission" date="2023-06" db="EMBL/GenBank/DDBJ databases">
        <authorList>
            <consortium name="Lawrence Berkeley National Laboratory"/>
            <person name="Ahrendt S."/>
            <person name="Sahu N."/>
            <person name="Indic B."/>
            <person name="Wong-Bajracharya J."/>
            <person name="Merenyi Z."/>
            <person name="Ke H.-M."/>
            <person name="Monk M."/>
            <person name="Kocsube S."/>
            <person name="Drula E."/>
            <person name="Lipzen A."/>
            <person name="Balint B."/>
            <person name="Henrissat B."/>
            <person name="Andreopoulos B."/>
            <person name="Martin F.M."/>
            <person name="Harder C.B."/>
            <person name="Rigling D."/>
            <person name="Ford K.L."/>
            <person name="Foster G.D."/>
            <person name="Pangilinan J."/>
            <person name="Papanicolaou A."/>
            <person name="Barry K."/>
            <person name="LaButti K."/>
            <person name="Viragh M."/>
            <person name="Koriabine M."/>
            <person name="Yan M."/>
            <person name="Riley R."/>
            <person name="Champramary S."/>
            <person name="Plett K.L."/>
            <person name="Tsai I.J."/>
            <person name="Slot J."/>
            <person name="Sipos G."/>
            <person name="Plett J."/>
            <person name="Nagy L.G."/>
            <person name="Grigoriev I.V."/>
        </authorList>
    </citation>
    <scope>NUCLEOTIDE SEQUENCE</scope>
    <source>
        <strain evidence="2">FPL87.14</strain>
    </source>
</reference>
<dbReference type="AlphaFoldDB" id="A0AA39MPI6"/>
<protein>
    <submittedName>
        <fullName evidence="2">Uncharacterized protein</fullName>
    </submittedName>
</protein>
<feature type="compositionally biased region" description="Polar residues" evidence="1">
    <location>
        <begin position="333"/>
        <end position="342"/>
    </location>
</feature>
<evidence type="ECO:0000256" key="1">
    <source>
        <dbReference type="SAM" id="MobiDB-lite"/>
    </source>
</evidence>
<dbReference type="Proteomes" id="UP001175226">
    <property type="component" value="Unassembled WGS sequence"/>
</dbReference>
<proteinExistence type="predicted"/>
<organism evidence="2 3">
    <name type="scientific">Armillaria borealis</name>
    <dbReference type="NCBI Taxonomy" id="47425"/>
    <lineage>
        <taxon>Eukaryota</taxon>
        <taxon>Fungi</taxon>
        <taxon>Dikarya</taxon>
        <taxon>Basidiomycota</taxon>
        <taxon>Agaricomycotina</taxon>
        <taxon>Agaricomycetes</taxon>
        <taxon>Agaricomycetidae</taxon>
        <taxon>Agaricales</taxon>
        <taxon>Marasmiineae</taxon>
        <taxon>Physalacriaceae</taxon>
        <taxon>Armillaria</taxon>
    </lineage>
</organism>
<keyword evidence="3" id="KW-1185">Reference proteome</keyword>
<accession>A0AA39MPI6</accession>
<dbReference type="EMBL" id="JAUEPT010000031">
    <property type="protein sequence ID" value="KAK0441035.1"/>
    <property type="molecule type" value="Genomic_DNA"/>
</dbReference>
<comment type="caution">
    <text evidence="2">The sequence shown here is derived from an EMBL/GenBank/DDBJ whole genome shotgun (WGS) entry which is preliminary data.</text>
</comment>
<evidence type="ECO:0000313" key="3">
    <source>
        <dbReference type="Proteomes" id="UP001175226"/>
    </source>
</evidence>
<evidence type="ECO:0000313" key="2">
    <source>
        <dbReference type="EMBL" id="KAK0441035.1"/>
    </source>
</evidence>
<gene>
    <name evidence="2" type="ORF">EV421DRAFT_1904961</name>
</gene>
<feature type="region of interest" description="Disordered" evidence="1">
    <location>
        <begin position="312"/>
        <end position="349"/>
    </location>
</feature>